<keyword evidence="9" id="KW-0067">ATP-binding</keyword>
<evidence type="ECO:0000256" key="4">
    <source>
        <dbReference type="ARBA" id="ARBA00022643"/>
    </source>
</evidence>
<keyword evidence="5 12" id="KW-0808">Transferase</keyword>
<dbReference type="EC" id="2.7.7.2" evidence="2"/>
<evidence type="ECO:0000256" key="2">
    <source>
        <dbReference type="ARBA" id="ARBA00012393"/>
    </source>
</evidence>
<evidence type="ECO:0000256" key="5">
    <source>
        <dbReference type="ARBA" id="ARBA00022679"/>
    </source>
</evidence>
<gene>
    <name evidence="12" type="primary">ribF_2</name>
    <name evidence="12" type="ORF">NCTC5050_06718</name>
</gene>
<accession>A0A378C1P4</accession>
<dbReference type="EMBL" id="UGLZ01000005">
    <property type="protein sequence ID" value="STV58828.1"/>
    <property type="molecule type" value="Genomic_DNA"/>
</dbReference>
<dbReference type="GO" id="GO:0003919">
    <property type="term" value="F:FMN adenylyltransferase activity"/>
    <property type="evidence" value="ECO:0007669"/>
    <property type="project" value="UniProtKB-EC"/>
</dbReference>
<dbReference type="Gene3D" id="3.40.50.620">
    <property type="entry name" value="HUPs"/>
    <property type="match status" value="1"/>
</dbReference>
<evidence type="ECO:0000256" key="10">
    <source>
        <dbReference type="ARBA" id="ARBA00049494"/>
    </source>
</evidence>
<evidence type="ECO:0000256" key="1">
    <source>
        <dbReference type="ARBA" id="ARBA00004726"/>
    </source>
</evidence>
<name>A0A378C1P4_KLEPO</name>
<evidence type="ECO:0000313" key="13">
    <source>
        <dbReference type="Proteomes" id="UP000255382"/>
    </source>
</evidence>
<keyword evidence="4" id="KW-0288">FMN</keyword>
<dbReference type="SUPFAM" id="SSF52374">
    <property type="entry name" value="Nucleotidylyl transferase"/>
    <property type="match status" value="1"/>
</dbReference>
<protein>
    <recommendedName>
        <fullName evidence="2">FAD synthase</fullName>
        <ecNumber evidence="2">2.7.7.2</ecNumber>
    </recommendedName>
</protein>
<dbReference type="InterPro" id="IPR015864">
    <property type="entry name" value="FAD_synthase"/>
</dbReference>
<evidence type="ECO:0000256" key="9">
    <source>
        <dbReference type="ARBA" id="ARBA00022840"/>
    </source>
</evidence>
<keyword evidence="8" id="KW-0274">FAD</keyword>
<dbReference type="GO" id="GO:0006747">
    <property type="term" value="P:FAD biosynthetic process"/>
    <property type="evidence" value="ECO:0007669"/>
    <property type="project" value="UniProtKB-UniPathway"/>
</dbReference>
<dbReference type="NCBIfam" id="TIGR00125">
    <property type="entry name" value="cyt_tran_rel"/>
    <property type="match status" value="1"/>
</dbReference>
<keyword evidence="7" id="KW-0547">Nucleotide-binding</keyword>
<comment type="pathway">
    <text evidence="1">Cofactor biosynthesis; FAD biosynthesis; FAD from FMN: step 1/1.</text>
</comment>
<evidence type="ECO:0000256" key="3">
    <source>
        <dbReference type="ARBA" id="ARBA00022630"/>
    </source>
</evidence>
<dbReference type="Pfam" id="PF06574">
    <property type="entry name" value="FAD_syn"/>
    <property type="match status" value="1"/>
</dbReference>
<evidence type="ECO:0000256" key="7">
    <source>
        <dbReference type="ARBA" id="ARBA00022741"/>
    </source>
</evidence>
<evidence type="ECO:0000313" key="12">
    <source>
        <dbReference type="EMBL" id="STV58828.1"/>
    </source>
</evidence>
<dbReference type="GO" id="GO:0016301">
    <property type="term" value="F:kinase activity"/>
    <property type="evidence" value="ECO:0007669"/>
    <property type="project" value="UniProtKB-KW"/>
</dbReference>
<dbReference type="Proteomes" id="UP000255382">
    <property type="component" value="Unassembled WGS sequence"/>
</dbReference>
<dbReference type="UniPathway" id="UPA00277">
    <property type="reaction ID" value="UER00407"/>
</dbReference>
<organism evidence="12 13">
    <name type="scientific">Klebsiella pneumoniae subsp. ozaenae</name>
    <dbReference type="NCBI Taxonomy" id="574"/>
    <lineage>
        <taxon>Bacteria</taxon>
        <taxon>Pseudomonadati</taxon>
        <taxon>Pseudomonadota</taxon>
        <taxon>Gammaproteobacteria</taxon>
        <taxon>Enterobacterales</taxon>
        <taxon>Enterobacteriaceae</taxon>
        <taxon>Klebsiella/Raoultella group</taxon>
        <taxon>Klebsiella</taxon>
        <taxon>Klebsiella pneumoniae complex</taxon>
    </lineage>
</organism>
<dbReference type="AlphaFoldDB" id="A0A378C1P4"/>
<dbReference type="GO" id="GO:0009231">
    <property type="term" value="P:riboflavin biosynthetic process"/>
    <property type="evidence" value="ECO:0007669"/>
    <property type="project" value="InterPro"/>
</dbReference>
<dbReference type="InterPro" id="IPR004821">
    <property type="entry name" value="Cyt_trans-like"/>
</dbReference>
<comment type="catalytic activity">
    <reaction evidence="10">
        <text>FMN + ATP + H(+) = FAD + diphosphate</text>
        <dbReference type="Rhea" id="RHEA:17237"/>
        <dbReference type="ChEBI" id="CHEBI:15378"/>
        <dbReference type="ChEBI" id="CHEBI:30616"/>
        <dbReference type="ChEBI" id="CHEBI:33019"/>
        <dbReference type="ChEBI" id="CHEBI:57692"/>
        <dbReference type="ChEBI" id="CHEBI:58210"/>
        <dbReference type="EC" id="2.7.7.2"/>
    </reaction>
</comment>
<evidence type="ECO:0000256" key="8">
    <source>
        <dbReference type="ARBA" id="ARBA00022827"/>
    </source>
</evidence>
<reference evidence="12 13" key="1">
    <citation type="submission" date="2018-06" db="EMBL/GenBank/DDBJ databases">
        <authorList>
            <consortium name="Pathogen Informatics"/>
            <person name="Doyle S."/>
        </authorList>
    </citation>
    <scope>NUCLEOTIDE SEQUENCE [LARGE SCALE GENOMIC DNA]</scope>
    <source>
        <strain evidence="12 13">NCTC5050</strain>
    </source>
</reference>
<sequence length="54" mass="6070">MKLIRGIHNLSQAPHGCVLTIGNFDGVHRGHQALLQRLREEGRQRGLPVVVMIF</sequence>
<proteinExistence type="predicted"/>
<keyword evidence="13" id="KW-1185">Reference proteome</keyword>
<evidence type="ECO:0000259" key="11">
    <source>
        <dbReference type="Pfam" id="PF06574"/>
    </source>
</evidence>
<evidence type="ECO:0000256" key="6">
    <source>
        <dbReference type="ARBA" id="ARBA00022695"/>
    </source>
</evidence>
<dbReference type="GO" id="GO:0005524">
    <property type="term" value="F:ATP binding"/>
    <property type="evidence" value="ECO:0007669"/>
    <property type="project" value="UniProtKB-KW"/>
</dbReference>
<dbReference type="InterPro" id="IPR014729">
    <property type="entry name" value="Rossmann-like_a/b/a_fold"/>
</dbReference>
<keyword evidence="12" id="KW-0418">Kinase</keyword>
<keyword evidence="3" id="KW-0285">Flavoprotein</keyword>
<feature type="domain" description="FAD synthetase" evidence="11">
    <location>
        <begin position="12"/>
        <end position="54"/>
    </location>
</feature>
<keyword evidence="6 12" id="KW-0548">Nucleotidyltransferase</keyword>